<comment type="caution">
    <text evidence="1">The sequence shown here is derived from an EMBL/GenBank/DDBJ whole genome shotgun (WGS) entry which is preliminary data.</text>
</comment>
<dbReference type="EMBL" id="JACDTY010000001">
    <property type="protein sequence ID" value="MBA1139092.1"/>
    <property type="molecule type" value="Genomic_DNA"/>
</dbReference>
<protein>
    <submittedName>
        <fullName evidence="1">HEPN domain-containing protein</fullName>
    </submittedName>
</protein>
<evidence type="ECO:0000313" key="1">
    <source>
        <dbReference type="EMBL" id="MBA1139092.1"/>
    </source>
</evidence>
<accession>A0A838AZI9</accession>
<dbReference type="RefSeq" id="WP_181055810.1">
    <property type="nucleotide sequence ID" value="NZ_JACDTY010000001.1"/>
</dbReference>
<dbReference type="AlphaFoldDB" id="A0A838AZI9"/>
<gene>
    <name evidence="1" type="ORF">H0241_02300</name>
</gene>
<dbReference type="Proteomes" id="UP000558284">
    <property type="component" value="Unassembled WGS sequence"/>
</dbReference>
<reference evidence="1 2" key="1">
    <citation type="submission" date="2020-07" db="EMBL/GenBank/DDBJ databases">
        <title>Definition of the novel symbiovar canariense within Mesorhizobium novociceri, a new species of genus Mesorhizobium nodulating Cicer canariense in the Caldera de Taburiente National Park (La Palma, Canary Islands).</title>
        <authorList>
            <person name="Leon-Barrios M."/>
            <person name="Perez-Yepez J."/>
            <person name="Flores-Felix J.D."/>
            <person name="Ramirez-Baena M.H."/>
            <person name="Pulido-Suarez L."/>
            <person name="Igual J.M."/>
            <person name="Velazquez E."/>
            <person name="Peix A."/>
        </authorList>
    </citation>
    <scope>NUCLEOTIDE SEQUENCE [LARGE SCALE GENOMIC DNA]</scope>
    <source>
        <strain evidence="1 2">CCANP35</strain>
    </source>
</reference>
<sequence length="139" mass="16071">MTLERTALQAIANAKLHDAELLFQNERYSNAYYLFGYAAEIAIKSRISRLFQPDTIPDKKFVQDIYSHDLNRLIALAGLSADLTESRTASPVFDGHWSAVSDWNEASRYDMIDVFEATSMRNAMVDEEQGIFRWLQERW</sequence>
<proteinExistence type="predicted"/>
<name>A0A838AZI9_9HYPH</name>
<evidence type="ECO:0000313" key="2">
    <source>
        <dbReference type="Proteomes" id="UP000558284"/>
    </source>
</evidence>
<keyword evidence="2" id="KW-1185">Reference proteome</keyword>
<organism evidence="1 2">
    <name type="scientific">Mesorhizobium neociceri</name>
    <dbReference type="NCBI Taxonomy" id="1307853"/>
    <lineage>
        <taxon>Bacteria</taxon>
        <taxon>Pseudomonadati</taxon>
        <taxon>Pseudomonadota</taxon>
        <taxon>Alphaproteobacteria</taxon>
        <taxon>Hyphomicrobiales</taxon>
        <taxon>Phyllobacteriaceae</taxon>
        <taxon>Mesorhizobium</taxon>
    </lineage>
</organism>